<dbReference type="EMBL" id="SPQT01000003">
    <property type="protein sequence ID" value="TFV49220.1"/>
    <property type="molecule type" value="Genomic_DNA"/>
</dbReference>
<protein>
    <submittedName>
        <fullName evidence="2">CHAT domain-containing protein</fullName>
    </submittedName>
</protein>
<sequence>MCAAEGCVVAKVVFNLTIEDSGDSHCRIVAEYNSTCREIEVEKLKPSFRQNLRPLQEAILQCAAARSADVAMRARNENAAAAGGGDEAKPALRDAAGSLTSGSDERIVQEVGSQLFEFIFQRKILELYQECSHAARKDDQPFLIRLRVTDPTLAYVPWETMYDKKNRFYVTTSQSTPFMRAVDDYVEERRACAARPIRMLGMAARVKVLNGFPLDEIEVDAEQVAIKKALSELNDGKRMKLSWIPSAKARDLNRRFLRGDEGKRWDLFHFIGHGGHDPERQMGFIVVQEEGGSKGIRLYADSLKAFLTQPGQTPSLVVLNSCSGAQGEPGSLFSSTAAELIQGGVPAVIAMQFEISDNMGLAFADTFYTYLAENVSIQSALAHTRAELKARQFAEWISPVLYMRGLDGEIFVDRAGSE</sequence>
<name>A0A4Y9M247_9BRAD</name>
<organism evidence="2 3">
    <name type="scientific">Bradyrhizobium niftali</name>
    <dbReference type="NCBI Taxonomy" id="2560055"/>
    <lineage>
        <taxon>Bacteria</taxon>
        <taxon>Pseudomonadati</taxon>
        <taxon>Pseudomonadota</taxon>
        <taxon>Alphaproteobacteria</taxon>
        <taxon>Hyphomicrobiales</taxon>
        <taxon>Nitrobacteraceae</taxon>
        <taxon>Bradyrhizobium</taxon>
    </lineage>
</organism>
<dbReference type="OrthoDB" id="8253226at2"/>
<dbReference type="Pfam" id="PF12770">
    <property type="entry name" value="CHAT"/>
    <property type="match status" value="1"/>
</dbReference>
<evidence type="ECO:0000313" key="2">
    <source>
        <dbReference type="EMBL" id="TFV49220.1"/>
    </source>
</evidence>
<evidence type="ECO:0000313" key="3">
    <source>
        <dbReference type="Proteomes" id="UP000297966"/>
    </source>
</evidence>
<feature type="domain" description="CHAT" evidence="1">
    <location>
        <begin position="145"/>
        <end position="388"/>
    </location>
</feature>
<reference evidence="2 3" key="1">
    <citation type="submission" date="2019-03" db="EMBL/GenBank/DDBJ databases">
        <title>Bradyrhizobium diversity isolated from nodules of Chamaecrista fasciculata.</title>
        <authorList>
            <person name="Klepa M.S."/>
            <person name="Urquiaga M.O."/>
            <person name="Hungria M."/>
            <person name="Delamuta J.R."/>
        </authorList>
    </citation>
    <scope>NUCLEOTIDE SEQUENCE [LARGE SCALE GENOMIC DNA]</scope>
    <source>
        <strain evidence="2 3">CNPSo 3448</strain>
    </source>
</reference>
<comment type="caution">
    <text evidence="2">The sequence shown here is derived from an EMBL/GenBank/DDBJ whole genome shotgun (WGS) entry which is preliminary data.</text>
</comment>
<evidence type="ECO:0000259" key="1">
    <source>
        <dbReference type="Pfam" id="PF12770"/>
    </source>
</evidence>
<dbReference type="InterPro" id="IPR024983">
    <property type="entry name" value="CHAT_dom"/>
</dbReference>
<gene>
    <name evidence="2" type="ORF">E4K65_09910</name>
</gene>
<dbReference type="Proteomes" id="UP000297966">
    <property type="component" value="Unassembled WGS sequence"/>
</dbReference>
<dbReference type="AlphaFoldDB" id="A0A4Y9M247"/>
<accession>A0A4Y9M247</accession>
<keyword evidence="3" id="KW-1185">Reference proteome</keyword>
<proteinExistence type="predicted"/>